<dbReference type="EMBL" id="ALJK01000148">
    <property type="protein sequence ID" value="EJN84522.1"/>
    <property type="molecule type" value="Genomic_DNA"/>
</dbReference>
<reference evidence="1 2" key="1">
    <citation type="submission" date="2012-07" db="EMBL/GenBank/DDBJ databases">
        <authorList>
            <person name="Durkin A.S."/>
            <person name="McCorrison J."/>
            <person name="Torralba M."/>
            <person name="Gillis M."/>
            <person name="Methe B."/>
            <person name="Sutton G."/>
            <person name="Nelson K.E."/>
        </authorList>
    </citation>
    <scope>NUCLEOTIDE SEQUENCE [LARGE SCALE GENOMIC DNA]</scope>
    <source>
        <strain evidence="2">ATCC 12104 / DSM 43013 / CCUG 2238 / JCM 8349 / NCTC 10301 / Howell 279</strain>
    </source>
</reference>
<proteinExistence type="predicted"/>
<accession>J3F2I0</accession>
<evidence type="ECO:0000313" key="1">
    <source>
        <dbReference type="EMBL" id="EJN84522.1"/>
    </source>
</evidence>
<comment type="caution">
    <text evidence="1">The sequence shown here is derived from an EMBL/GenBank/DDBJ whole genome shotgun (WGS) entry which is preliminary data.</text>
</comment>
<gene>
    <name evidence="1" type="ORF">HMPREF1129_2079</name>
</gene>
<dbReference type="AlphaFoldDB" id="J3F2I0"/>
<evidence type="ECO:0000313" key="2">
    <source>
        <dbReference type="Proteomes" id="UP000007814"/>
    </source>
</evidence>
<name>J3F2I0_ACTNH</name>
<protein>
    <submittedName>
        <fullName evidence="1">Uncharacterized protein</fullName>
    </submittedName>
</protein>
<sequence length="53" mass="6177">MEQGLLPRRLRLAPENLQVAASPATRHYVKNSIKVLTTQHRQRKSNIIKDDQR</sequence>
<dbReference type="Proteomes" id="UP000007814">
    <property type="component" value="Unassembled WGS sequence"/>
</dbReference>
<organism evidence="1 2">
    <name type="scientific">Actinomyces naeslundii (strain ATCC 12104 / DSM 43013 / CCUG 2238 / JCM 8349 / NCTC 10301 / Howell 279)</name>
    <dbReference type="NCBI Taxonomy" id="1115803"/>
    <lineage>
        <taxon>Bacteria</taxon>
        <taxon>Bacillati</taxon>
        <taxon>Actinomycetota</taxon>
        <taxon>Actinomycetes</taxon>
        <taxon>Actinomycetales</taxon>
        <taxon>Actinomycetaceae</taxon>
        <taxon>Actinomyces</taxon>
    </lineage>
</organism>